<name>A0A918AUU9_9PSEU</name>
<dbReference type="PANTHER" id="PTHR43046:SF16">
    <property type="entry name" value="ADP-RIBOSE PYROPHOSPHATASE YJHB-RELATED"/>
    <property type="match status" value="1"/>
</dbReference>
<dbReference type="CDD" id="cd04683">
    <property type="entry name" value="NUDIX_Hydrolase"/>
    <property type="match status" value="1"/>
</dbReference>
<dbReference type="PROSITE" id="PS51462">
    <property type="entry name" value="NUDIX"/>
    <property type="match status" value="1"/>
</dbReference>
<evidence type="ECO:0000256" key="2">
    <source>
        <dbReference type="ARBA" id="ARBA00022801"/>
    </source>
</evidence>
<evidence type="ECO:0000259" key="3">
    <source>
        <dbReference type="PROSITE" id="PS51462"/>
    </source>
</evidence>
<dbReference type="PANTHER" id="PTHR43046">
    <property type="entry name" value="GDP-MANNOSE MANNOSYL HYDROLASE"/>
    <property type="match status" value="1"/>
</dbReference>
<keyword evidence="5" id="KW-1185">Reference proteome</keyword>
<evidence type="ECO:0000313" key="5">
    <source>
        <dbReference type="Proteomes" id="UP000639606"/>
    </source>
</evidence>
<dbReference type="InterPro" id="IPR015797">
    <property type="entry name" value="NUDIX_hydrolase-like_dom_sf"/>
</dbReference>
<reference evidence="4" key="1">
    <citation type="journal article" date="2014" name="Int. J. Syst. Evol. Microbiol.">
        <title>Complete genome sequence of Corynebacterium casei LMG S-19264T (=DSM 44701T), isolated from a smear-ripened cheese.</title>
        <authorList>
            <consortium name="US DOE Joint Genome Institute (JGI-PGF)"/>
            <person name="Walter F."/>
            <person name="Albersmeier A."/>
            <person name="Kalinowski J."/>
            <person name="Ruckert C."/>
        </authorList>
    </citation>
    <scope>NUCLEOTIDE SEQUENCE</scope>
    <source>
        <strain evidence="4">JCM 3313</strain>
    </source>
</reference>
<gene>
    <name evidence="4" type="ORF">GCM10010185_72080</name>
</gene>
<dbReference type="SUPFAM" id="SSF55811">
    <property type="entry name" value="Nudix"/>
    <property type="match status" value="1"/>
</dbReference>
<dbReference type="Proteomes" id="UP000639606">
    <property type="component" value="Unassembled WGS sequence"/>
</dbReference>
<accession>A0A918AUU9</accession>
<organism evidence="4 5">
    <name type="scientific">Saccharothrix coeruleofusca</name>
    <dbReference type="NCBI Taxonomy" id="33919"/>
    <lineage>
        <taxon>Bacteria</taxon>
        <taxon>Bacillati</taxon>
        <taxon>Actinomycetota</taxon>
        <taxon>Actinomycetes</taxon>
        <taxon>Pseudonocardiales</taxon>
        <taxon>Pseudonocardiaceae</taxon>
        <taxon>Saccharothrix</taxon>
    </lineage>
</organism>
<evidence type="ECO:0000313" key="4">
    <source>
        <dbReference type="EMBL" id="GGP88276.1"/>
    </source>
</evidence>
<dbReference type="EMBL" id="BMRG01000046">
    <property type="protein sequence ID" value="GGP88276.1"/>
    <property type="molecule type" value="Genomic_DNA"/>
</dbReference>
<proteinExistence type="predicted"/>
<dbReference type="Gene3D" id="3.90.79.10">
    <property type="entry name" value="Nucleoside Triphosphate Pyrophosphohydrolase"/>
    <property type="match status" value="1"/>
</dbReference>
<protein>
    <recommendedName>
        <fullName evidence="3">Nudix hydrolase domain-containing protein</fullName>
    </recommendedName>
</protein>
<sequence>MTEQAEQYVFDTEHDRYPVAVHVILTDGDGRVLLMRRAGSGYADGQLGLPAGHVDLGETPTDCAVREIAEELGVGLDPRELVPSGTMFRRSLEPRVDLFFVARAWTGNPEIREPHKCTELVWADPENLPDDALDFIGTALAGTRTGRHFHEYGWNTTTV</sequence>
<dbReference type="InterPro" id="IPR020084">
    <property type="entry name" value="NUDIX_hydrolase_CS"/>
</dbReference>
<dbReference type="RefSeq" id="WP_189227815.1">
    <property type="nucleotide sequence ID" value="NZ_BMRG01000046.1"/>
</dbReference>
<dbReference type="GO" id="GO:0016787">
    <property type="term" value="F:hydrolase activity"/>
    <property type="evidence" value="ECO:0007669"/>
    <property type="project" value="UniProtKB-KW"/>
</dbReference>
<feature type="domain" description="Nudix hydrolase" evidence="3">
    <location>
        <begin position="16"/>
        <end position="145"/>
    </location>
</feature>
<dbReference type="Pfam" id="PF00293">
    <property type="entry name" value="NUDIX"/>
    <property type="match status" value="1"/>
</dbReference>
<comment type="cofactor">
    <cofactor evidence="1">
        <name>Mg(2+)</name>
        <dbReference type="ChEBI" id="CHEBI:18420"/>
    </cofactor>
</comment>
<keyword evidence="2" id="KW-0378">Hydrolase</keyword>
<dbReference type="AlphaFoldDB" id="A0A918AUU9"/>
<evidence type="ECO:0000256" key="1">
    <source>
        <dbReference type="ARBA" id="ARBA00001946"/>
    </source>
</evidence>
<dbReference type="InterPro" id="IPR000086">
    <property type="entry name" value="NUDIX_hydrolase_dom"/>
</dbReference>
<comment type="caution">
    <text evidence="4">The sequence shown here is derived from an EMBL/GenBank/DDBJ whole genome shotgun (WGS) entry which is preliminary data.</text>
</comment>
<reference evidence="4" key="2">
    <citation type="submission" date="2020-09" db="EMBL/GenBank/DDBJ databases">
        <authorList>
            <person name="Sun Q."/>
            <person name="Ohkuma M."/>
        </authorList>
    </citation>
    <scope>NUCLEOTIDE SEQUENCE</scope>
    <source>
        <strain evidence="4">JCM 3313</strain>
    </source>
</reference>
<dbReference type="PROSITE" id="PS00893">
    <property type="entry name" value="NUDIX_BOX"/>
    <property type="match status" value="1"/>
</dbReference>